<dbReference type="PANTHER" id="PTHR19446">
    <property type="entry name" value="REVERSE TRANSCRIPTASES"/>
    <property type="match status" value="1"/>
</dbReference>
<keyword evidence="3" id="KW-1185">Reference proteome</keyword>
<dbReference type="AlphaFoldDB" id="A0A1C7MVI3"/>
<dbReference type="InterPro" id="IPR000477">
    <property type="entry name" value="RT_dom"/>
</dbReference>
<evidence type="ECO:0000313" key="3">
    <source>
        <dbReference type="Proteomes" id="UP000093000"/>
    </source>
</evidence>
<dbReference type="STRING" id="101091.A0A1C7MVI3"/>
<dbReference type="EMBL" id="LUGH01001755">
    <property type="protein sequence ID" value="OBZ80768.1"/>
    <property type="molecule type" value="Genomic_DNA"/>
</dbReference>
<accession>A0A1C7MVI3</accession>
<gene>
    <name evidence="2" type="ORF">A0J61_11183</name>
</gene>
<feature type="non-terminal residue" evidence="2">
    <location>
        <position position="1"/>
    </location>
</feature>
<sequence length="423" mass="48234">FQCAHAQLAVCWRTATTQLSFNLRCSDRLLSLRFRLLTKSDDTPSATANGHGFWKAQPRIGQDSEFQAKLNFHLSATIRELNSTLPAWHKWERIKLVAAKTVRAHSRRQAFSVARAESLLQRKWAKIESNLMNNLSLHPCLPPQLHIQYHVETLSLKAGIRWREQRELSAGYLKRTASARLTKTTIPPRFHPTFDRVCVFKDEMLDAAFVFYDNLLAPNPIGLNAKDSLLEAIPQSYVLFADDSSLLTDSISFDGIMEAFSRCPKQSSPGLDDLPYSIVQLIVLHPLCKNIVVQMYNDALKLGIFPPFWLSTSVCLLPKKGDLFDLRNWRPISLINSDAKVFTRILNSRFLMVTDQMINPYQTGFVRGRFIADSRLSMKLLIEHARTSNSPAIALLLDQEKAYYQVHPLYRQLVLEKFGFPSA</sequence>
<evidence type="ECO:0000313" key="2">
    <source>
        <dbReference type="EMBL" id="OBZ80768.1"/>
    </source>
</evidence>
<reference evidence="2 3" key="1">
    <citation type="submission" date="2016-03" db="EMBL/GenBank/DDBJ databases">
        <title>Choanephora cucurbitarum.</title>
        <authorList>
            <person name="Min B."/>
            <person name="Park H."/>
            <person name="Park J.-H."/>
            <person name="Shin H.-D."/>
            <person name="Choi I.-G."/>
        </authorList>
    </citation>
    <scope>NUCLEOTIDE SEQUENCE [LARGE SCALE GENOMIC DNA]</scope>
    <source>
        <strain evidence="2 3">KUS-F28377</strain>
    </source>
</reference>
<evidence type="ECO:0000259" key="1">
    <source>
        <dbReference type="Pfam" id="PF00078"/>
    </source>
</evidence>
<proteinExistence type="predicted"/>
<feature type="domain" description="Reverse transcriptase" evidence="1">
    <location>
        <begin position="318"/>
        <end position="421"/>
    </location>
</feature>
<protein>
    <recommendedName>
        <fullName evidence="1">Reverse transcriptase domain-containing protein</fullName>
    </recommendedName>
</protein>
<dbReference type="Proteomes" id="UP000093000">
    <property type="component" value="Unassembled WGS sequence"/>
</dbReference>
<comment type="caution">
    <text evidence="2">The sequence shown here is derived from an EMBL/GenBank/DDBJ whole genome shotgun (WGS) entry which is preliminary data.</text>
</comment>
<dbReference type="OrthoDB" id="5598377at2759"/>
<name>A0A1C7MVI3_9FUNG</name>
<feature type="non-terminal residue" evidence="2">
    <location>
        <position position="423"/>
    </location>
</feature>
<dbReference type="InParanoid" id="A0A1C7MVI3"/>
<organism evidence="2 3">
    <name type="scientific">Choanephora cucurbitarum</name>
    <dbReference type="NCBI Taxonomy" id="101091"/>
    <lineage>
        <taxon>Eukaryota</taxon>
        <taxon>Fungi</taxon>
        <taxon>Fungi incertae sedis</taxon>
        <taxon>Mucoromycota</taxon>
        <taxon>Mucoromycotina</taxon>
        <taxon>Mucoromycetes</taxon>
        <taxon>Mucorales</taxon>
        <taxon>Mucorineae</taxon>
        <taxon>Choanephoraceae</taxon>
        <taxon>Choanephoroideae</taxon>
        <taxon>Choanephora</taxon>
    </lineage>
</organism>
<dbReference type="Pfam" id="PF00078">
    <property type="entry name" value="RVT_1"/>
    <property type="match status" value="1"/>
</dbReference>